<keyword evidence="2" id="KW-1185">Reference proteome</keyword>
<evidence type="ECO:0000313" key="1">
    <source>
        <dbReference type="EMBL" id="AFA44641.1"/>
    </source>
</evidence>
<gene>
    <name evidence="1" type="ORF">RaK2_00368</name>
</gene>
<proteinExistence type="predicted"/>
<dbReference type="KEGG" id="vg:14012956"/>
<accession>H6X4H5</accession>
<dbReference type="Proteomes" id="UP000007524">
    <property type="component" value="Segment"/>
</dbReference>
<dbReference type="EMBL" id="JQ513383">
    <property type="protein sequence ID" value="AFA44641.1"/>
    <property type="molecule type" value="Genomic_DNA"/>
</dbReference>
<sequence>MTKDEYKSVSIIQKICVSIYRNTEYGTAMRSVLNMLSKDFTHKYHGRKIKIININGEYYTKIKKYKITLGECVFRTKSGVNGLFFGNYTMLCD</sequence>
<dbReference type="RefSeq" id="YP_007007523.1">
    <property type="nucleotide sequence ID" value="NC_019526.1"/>
</dbReference>
<organism evidence="1 2">
    <name type="scientific">Klebsiella phage vB_KleM_RaK2</name>
    <dbReference type="NCBI Taxonomy" id="1147094"/>
    <lineage>
        <taxon>Viruses</taxon>
        <taxon>Duplodnaviria</taxon>
        <taxon>Heunggongvirae</taxon>
        <taxon>Uroviricota</taxon>
        <taxon>Caudoviricetes</taxon>
        <taxon>Alcyoneusvirus</taxon>
        <taxon>Alcyoneusvirus RaK2</taxon>
    </lineage>
</organism>
<protein>
    <submittedName>
        <fullName evidence="1">Uncharacterized protein</fullName>
    </submittedName>
</protein>
<dbReference type="GeneID" id="14012956"/>
<reference evidence="1 2" key="1">
    <citation type="journal article" date="2012" name="J. Virol.">
        <title>Genome of Klebsiella sp.-Infecting Bacteriophage vB_KleM_RaK2.</title>
        <authorList>
            <person name="Simoliunas E."/>
            <person name="Kaliniene L."/>
            <person name="Truncaite L."/>
            <person name="Klausa V."/>
            <person name="Zajanckauskaite A."/>
            <person name="Meskys R."/>
        </authorList>
    </citation>
    <scope>NUCLEOTIDE SEQUENCE [LARGE SCALE GENOMIC DNA]</scope>
</reference>
<name>H6X4H5_9CAUD</name>
<evidence type="ECO:0000313" key="2">
    <source>
        <dbReference type="Proteomes" id="UP000007524"/>
    </source>
</evidence>